<dbReference type="RefSeq" id="WP_011723231.1">
    <property type="nucleotide sequence ID" value="NZ_JDRX01000047.1"/>
</dbReference>
<accession>A0AA89CSE0</accession>
<dbReference type="AlphaFoldDB" id="A0AA89CSE0"/>
<evidence type="ECO:0000313" key="2">
    <source>
        <dbReference type="Proteomes" id="UP000030016"/>
    </source>
</evidence>
<name>A0AA89CSE0_CLONO</name>
<comment type="caution">
    <text evidence="1">The sequence shown here is derived from an EMBL/GenBank/DDBJ whole genome shotgun (WGS) entry which is preliminary data.</text>
</comment>
<protein>
    <submittedName>
        <fullName evidence="1">Uncharacterized protein</fullName>
    </submittedName>
</protein>
<organism evidence="1 2">
    <name type="scientific">Clostridium novyi A str. 4570</name>
    <dbReference type="NCBI Taxonomy" id="1444290"/>
    <lineage>
        <taxon>Bacteria</taxon>
        <taxon>Bacillati</taxon>
        <taxon>Bacillota</taxon>
        <taxon>Clostridia</taxon>
        <taxon>Eubacteriales</taxon>
        <taxon>Clostridiaceae</taxon>
        <taxon>Clostridium</taxon>
    </lineage>
</organism>
<dbReference type="EMBL" id="JDRX01000047">
    <property type="protein sequence ID" value="KGM99631.1"/>
    <property type="molecule type" value="Genomic_DNA"/>
</dbReference>
<sequence>MISNSMKMIVAQNCVGYNPKYTIASLSMLSNSESCSNCKNFIGGKCTKGLFDEVIDVIGRN</sequence>
<reference evidence="1 2" key="1">
    <citation type="submission" date="2014-01" db="EMBL/GenBank/DDBJ databases">
        <title>Plasmidome dynamics in the species complex Clostridium novyi sensu lato converts strains of independent lineages into distinctly different pathogens.</title>
        <authorList>
            <person name="Skarin H."/>
            <person name="Segerman B."/>
        </authorList>
    </citation>
    <scope>NUCLEOTIDE SEQUENCE [LARGE SCALE GENOMIC DNA]</scope>
    <source>
        <strain evidence="1 2">4570</strain>
    </source>
</reference>
<gene>
    <name evidence="1" type="ORF">Z969_10600</name>
</gene>
<dbReference type="Proteomes" id="UP000030016">
    <property type="component" value="Unassembled WGS sequence"/>
</dbReference>
<proteinExistence type="predicted"/>
<evidence type="ECO:0000313" key="1">
    <source>
        <dbReference type="EMBL" id="KGM99631.1"/>
    </source>
</evidence>